<dbReference type="PANTHER" id="PTHR33841">
    <property type="entry name" value="DNA METHYLTRANSFERASE YEEA-RELATED"/>
    <property type="match status" value="1"/>
</dbReference>
<dbReference type="InterPro" id="IPR011639">
    <property type="entry name" value="MethylTrfase_TaqI-like_dom"/>
</dbReference>
<dbReference type="InterPro" id="IPR050953">
    <property type="entry name" value="N4_N6_ade-DNA_methylase"/>
</dbReference>
<dbReference type="AlphaFoldDB" id="A0A4R6BFG2"/>
<evidence type="ECO:0000313" key="8">
    <source>
        <dbReference type="Proteomes" id="UP000295310"/>
    </source>
</evidence>
<evidence type="ECO:0000256" key="4">
    <source>
        <dbReference type="ARBA" id="ARBA00022691"/>
    </source>
</evidence>
<dbReference type="GO" id="GO:0006304">
    <property type="term" value="P:DNA modification"/>
    <property type="evidence" value="ECO:0007669"/>
    <property type="project" value="InterPro"/>
</dbReference>
<accession>A0A4R6BFG2</accession>
<dbReference type="PANTHER" id="PTHR33841:SF1">
    <property type="entry name" value="DNA METHYLTRANSFERASE A"/>
    <property type="match status" value="1"/>
</dbReference>
<evidence type="ECO:0000256" key="5">
    <source>
        <dbReference type="ARBA" id="ARBA00047942"/>
    </source>
</evidence>
<name>A0A4R6BFG2_9STAP</name>
<dbReference type="InterPro" id="IPR029063">
    <property type="entry name" value="SAM-dependent_MTases_sf"/>
</dbReference>
<keyword evidence="3" id="KW-0808">Transferase</keyword>
<dbReference type="OrthoDB" id="9758243at2"/>
<protein>
    <recommendedName>
        <fullName evidence="1">site-specific DNA-methyltransferase (adenine-specific)</fullName>
        <ecNumber evidence="1">2.1.1.72</ecNumber>
    </recommendedName>
</protein>
<dbReference type="EC" id="2.1.1.72" evidence="1"/>
<feature type="domain" description="Type II methyltransferase M.TaqI-like" evidence="6">
    <location>
        <begin position="63"/>
        <end position="266"/>
    </location>
</feature>
<evidence type="ECO:0000259" key="6">
    <source>
        <dbReference type="Pfam" id="PF07669"/>
    </source>
</evidence>
<evidence type="ECO:0000313" key="7">
    <source>
        <dbReference type="EMBL" id="TDL98530.1"/>
    </source>
</evidence>
<dbReference type="InterPro" id="IPR002052">
    <property type="entry name" value="DNA_methylase_N6_adenine_CS"/>
</dbReference>
<dbReference type="GO" id="GO:0032259">
    <property type="term" value="P:methylation"/>
    <property type="evidence" value="ECO:0007669"/>
    <property type="project" value="UniProtKB-KW"/>
</dbReference>
<keyword evidence="4" id="KW-0949">S-adenosyl-L-methionine</keyword>
<dbReference type="PROSITE" id="PS00092">
    <property type="entry name" value="N6_MTASE"/>
    <property type="match status" value="1"/>
</dbReference>
<dbReference type="GO" id="GO:0009007">
    <property type="term" value="F:site-specific DNA-methyltransferase (adenine-specific) activity"/>
    <property type="evidence" value="ECO:0007669"/>
    <property type="project" value="UniProtKB-EC"/>
</dbReference>
<comment type="caution">
    <text evidence="7">The sequence shown here is derived from an EMBL/GenBank/DDBJ whole genome shotgun (WGS) entry which is preliminary data.</text>
</comment>
<evidence type="ECO:0000256" key="1">
    <source>
        <dbReference type="ARBA" id="ARBA00011900"/>
    </source>
</evidence>
<comment type="catalytic activity">
    <reaction evidence="5">
        <text>a 2'-deoxyadenosine in DNA + S-adenosyl-L-methionine = an N(6)-methyl-2'-deoxyadenosine in DNA + S-adenosyl-L-homocysteine + H(+)</text>
        <dbReference type="Rhea" id="RHEA:15197"/>
        <dbReference type="Rhea" id="RHEA-COMP:12418"/>
        <dbReference type="Rhea" id="RHEA-COMP:12419"/>
        <dbReference type="ChEBI" id="CHEBI:15378"/>
        <dbReference type="ChEBI" id="CHEBI:57856"/>
        <dbReference type="ChEBI" id="CHEBI:59789"/>
        <dbReference type="ChEBI" id="CHEBI:90615"/>
        <dbReference type="ChEBI" id="CHEBI:90616"/>
        <dbReference type="EC" id="2.1.1.72"/>
    </reaction>
</comment>
<proteinExistence type="predicted"/>
<keyword evidence="2" id="KW-0489">Methyltransferase</keyword>
<dbReference type="EMBL" id="SCWA01000004">
    <property type="protein sequence ID" value="TDL98530.1"/>
    <property type="molecule type" value="Genomic_DNA"/>
</dbReference>
<reference evidence="7 8" key="1">
    <citation type="submission" date="2019-01" db="EMBL/GenBank/DDBJ databases">
        <title>Draft genome sequences of the type strains of six Macrococcus species.</title>
        <authorList>
            <person name="Mazhar S."/>
            <person name="Altermann E."/>
            <person name="Hill C."/>
            <person name="Mcauliffe O."/>
        </authorList>
    </citation>
    <scope>NUCLEOTIDE SEQUENCE [LARGE SCALE GENOMIC DNA]</scope>
    <source>
        <strain evidence="7 8">CCM4811</strain>
    </source>
</reference>
<dbReference type="Gene3D" id="3.40.50.150">
    <property type="entry name" value="Vaccinia Virus protein VP39"/>
    <property type="match status" value="1"/>
</dbReference>
<dbReference type="PRINTS" id="PR00507">
    <property type="entry name" value="N12N6MTFRASE"/>
</dbReference>
<evidence type="ECO:0000256" key="3">
    <source>
        <dbReference type="ARBA" id="ARBA00022679"/>
    </source>
</evidence>
<gene>
    <name evidence="7" type="ORF">ERX27_03580</name>
</gene>
<dbReference type="GO" id="GO:0003676">
    <property type="term" value="F:nucleic acid binding"/>
    <property type="evidence" value="ECO:0007669"/>
    <property type="project" value="InterPro"/>
</dbReference>
<organism evidence="7 8">
    <name type="scientific">Macrococcus brunensis</name>
    <dbReference type="NCBI Taxonomy" id="198483"/>
    <lineage>
        <taxon>Bacteria</taxon>
        <taxon>Bacillati</taxon>
        <taxon>Bacillota</taxon>
        <taxon>Bacilli</taxon>
        <taxon>Bacillales</taxon>
        <taxon>Staphylococcaceae</taxon>
        <taxon>Macrococcus</taxon>
    </lineage>
</organism>
<dbReference type="Pfam" id="PF07669">
    <property type="entry name" value="Eco57I"/>
    <property type="match status" value="1"/>
</dbReference>
<keyword evidence="8" id="KW-1185">Reference proteome</keyword>
<dbReference type="RefSeq" id="WP_133431462.1">
    <property type="nucleotide sequence ID" value="NZ_SCWA01000004.1"/>
</dbReference>
<evidence type="ECO:0000256" key="2">
    <source>
        <dbReference type="ARBA" id="ARBA00022603"/>
    </source>
</evidence>
<dbReference type="SUPFAM" id="SSF53335">
    <property type="entry name" value="S-adenosyl-L-methionine-dependent methyltransferases"/>
    <property type="match status" value="1"/>
</dbReference>
<dbReference type="Proteomes" id="UP000295310">
    <property type="component" value="Unassembled WGS sequence"/>
</dbReference>
<sequence>MYLCNTSDKDYLKIIDPACGSGTFLTEAILQINEIASGTKINQDGKVYGFIKDRKTEKRIEDSIFGLELNPLSKSIADINLFFSMIQAYGNYTNSENIDLINIYRTNSLEINNNFKIDNDIEEKLMFVKDEIRNSRMYKYNLLKAKNQKYDIIVGNPPYGSTKGDSYIQNTLIPFALPEHNFDAEGNNTDFHKGASKGKVPKHEKNIGKLNDLYAYFFGLSDTLCRDNGIIAYITSNTYLTIPTYKWLRKYLLQNYTIDYLINFNEVSEKTNSMFFPDAGIATNIIIMRKTPPSKNHVINVLDLSKNTEIKDKFEAFSEINWVKTNSKVNKNHIKDFKIKPLEKINFKHIPQKDFLTNKNYTFSLKEHTEKMILDKIASKGELLSTNYKPSMGVDVGDLIFVQKNEKNLKTIFNKVIIHKDFSLIKKTLKSHLISQFSKNNIDTIFDKDKVVKFLYQKDMQAYTYDKVYYTYLDKNILWRARIDGKVPLHSNPIFSKEKLLILERRDKEKIVTSVTDELLVPQHGGRFMYISPSKDISVDELYLLSGIINSNVTQFYYRYRSLGNKDIIIPKLRMIDLSLKNEIISLSKKVHELMYERNRYLYVEDNLYSKNGEIIKANILNTTNYWSVKFEDSLVIDYTVENIEKESDKIILNDAITIFPSNGTDISNLYSLIKDYKGHLIDSPLIVDIYKMKNISANYIEDIRNQVNTYFDNINILTAEIYKLSSKDLEIVNNSN</sequence>